<dbReference type="STRING" id="59895.A0A118JSM0"/>
<proteinExistence type="predicted"/>
<evidence type="ECO:0000256" key="2">
    <source>
        <dbReference type="ARBA" id="ARBA00022737"/>
    </source>
</evidence>
<reference evidence="5 6" key="1">
    <citation type="journal article" date="2016" name="Sci. Rep.">
        <title>The genome sequence of the outbreeding globe artichoke constructed de novo incorporating a phase-aware low-pass sequencing strategy of F1 progeny.</title>
        <authorList>
            <person name="Scaglione D."/>
            <person name="Reyes-Chin-Wo S."/>
            <person name="Acquadro A."/>
            <person name="Froenicke L."/>
            <person name="Portis E."/>
            <person name="Beitel C."/>
            <person name="Tirone M."/>
            <person name="Mauro R."/>
            <person name="Lo Monaco A."/>
            <person name="Mauromicale G."/>
            <person name="Faccioli P."/>
            <person name="Cattivelli L."/>
            <person name="Rieseberg L."/>
            <person name="Michelmore R."/>
            <person name="Lanteri S."/>
        </authorList>
    </citation>
    <scope>NUCLEOTIDE SEQUENCE [LARGE SCALE GENOMIC DNA]</scope>
    <source>
        <strain evidence="5">2C</strain>
    </source>
</reference>
<protein>
    <submittedName>
        <fullName evidence="5">Gnk2-homologous domain-containing protein</fullName>
    </submittedName>
</protein>
<dbReference type="AlphaFoldDB" id="A0A118JSM0"/>
<dbReference type="Gramene" id="KVH88332">
    <property type="protein sequence ID" value="KVH88332"/>
    <property type="gene ID" value="Ccrd_024115"/>
</dbReference>
<dbReference type="OMA" id="IGWHENC"/>
<dbReference type="EMBL" id="LEKV01005448">
    <property type="protein sequence ID" value="KVH88332.1"/>
    <property type="molecule type" value="Genomic_DNA"/>
</dbReference>
<dbReference type="InterPro" id="IPR002902">
    <property type="entry name" value="GNK2"/>
</dbReference>
<organism evidence="5 6">
    <name type="scientific">Cynara cardunculus var. scolymus</name>
    <name type="common">Globe artichoke</name>
    <name type="synonym">Cynara scolymus</name>
    <dbReference type="NCBI Taxonomy" id="59895"/>
    <lineage>
        <taxon>Eukaryota</taxon>
        <taxon>Viridiplantae</taxon>
        <taxon>Streptophyta</taxon>
        <taxon>Embryophyta</taxon>
        <taxon>Tracheophyta</taxon>
        <taxon>Spermatophyta</taxon>
        <taxon>Magnoliopsida</taxon>
        <taxon>eudicotyledons</taxon>
        <taxon>Gunneridae</taxon>
        <taxon>Pentapetalae</taxon>
        <taxon>asterids</taxon>
        <taxon>campanulids</taxon>
        <taxon>Asterales</taxon>
        <taxon>Asteraceae</taxon>
        <taxon>Carduoideae</taxon>
        <taxon>Cardueae</taxon>
        <taxon>Carduinae</taxon>
        <taxon>Cynara</taxon>
    </lineage>
</organism>
<gene>
    <name evidence="5" type="ORF">Ccrd_024115</name>
</gene>
<evidence type="ECO:0000256" key="3">
    <source>
        <dbReference type="SAM" id="SignalP"/>
    </source>
</evidence>
<comment type="caution">
    <text evidence="5">The sequence shown here is derived from an EMBL/GenBank/DDBJ whole genome shotgun (WGS) entry which is preliminary data.</text>
</comment>
<feature type="domain" description="Gnk2-homologous" evidence="4">
    <location>
        <begin position="27"/>
        <end position="128"/>
    </location>
</feature>
<keyword evidence="6" id="KW-1185">Reference proteome</keyword>
<evidence type="ECO:0000256" key="1">
    <source>
        <dbReference type="ARBA" id="ARBA00022729"/>
    </source>
</evidence>
<dbReference type="Gene3D" id="3.30.430.20">
    <property type="entry name" value="Gnk2 domain, C-X8-C-X2-C motif"/>
    <property type="match status" value="1"/>
</dbReference>
<sequence length="156" mass="17518">MVHPKFLLSLCLFTSLLVAGTTMAKTELLYAVCSSGENYTRTSSFRTNLETALSIKTTQINYGFYNFSGRPNSDRVDVIGLCRGDINSTSCRSCLHDSGENLRQQCPNQKEAIAWADECMIRYSNRSILHMNQTLPAIFLFNAKNASDPTRFNKVK</sequence>
<dbReference type="PROSITE" id="PS51473">
    <property type="entry name" value="GNK2"/>
    <property type="match status" value="1"/>
</dbReference>
<accession>A0A118JSM0</accession>
<dbReference type="PANTHER" id="PTHR32099:SF103">
    <property type="entry name" value="GNK2-HOMOLOGOUS DOMAIN-CONTAINING PROTEIN"/>
    <property type="match status" value="1"/>
</dbReference>
<feature type="chain" id="PRO_5007159632" evidence="3">
    <location>
        <begin position="25"/>
        <end position="156"/>
    </location>
</feature>
<evidence type="ECO:0000313" key="6">
    <source>
        <dbReference type="Proteomes" id="UP000243975"/>
    </source>
</evidence>
<dbReference type="InterPro" id="IPR038408">
    <property type="entry name" value="GNK2_sf"/>
</dbReference>
<dbReference type="FunFam" id="3.30.430.20:FF:000003">
    <property type="entry name" value="Cysteine-rich RLK (RECEPTOR-like protein kinase) 10"/>
    <property type="match status" value="1"/>
</dbReference>
<evidence type="ECO:0000313" key="5">
    <source>
        <dbReference type="EMBL" id="KVH88332.1"/>
    </source>
</evidence>
<dbReference type="Proteomes" id="UP000243975">
    <property type="component" value="Unassembled WGS sequence"/>
</dbReference>
<dbReference type="CDD" id="cd23509">
    <property type="entry name" value="Gnk2-like"/>
    <property type="match status" value="1"/>
</dbReference>
<dbReference type="PANTHER" id="PTHR32099">
    <property type="entry name" value="CYSTEINE-RICH REPEAT SECRETORY PROTEIN"/>
    <property type="match status" value="1"/>
</dbReference>
<evidence type="ECO:0000259" key="4">
    <source>
        <dbReference type="PROSITE" id="PS51473"/>
    </source>
</evidence>
<dbReference type="Pfam" id="PF01657">
    <property type="entry name" value="Stress-antifung"/>
    <property type="match status" value="1"/>
</dbReference>
<keyword evidence="1 3" id="KW-0732">Signal</keyword>
<feature type="signal peptide" evidence="3">
    <location>
        <begin position="1"/>
        <end position="24"/>
    </location>
</feature>
<keyword evidence="2" id="KW-0677">Repeat</keyword>
<name>A0A118JSM0_CYNCS</name>